<evidence type="ECO:0000256" key="6">
    <source>
        <dbReference type="ARBA" id="ARBA00022902"/>
    </source>
</evidence>
<dbReference type="GO" id="GO:0045476">
    <property type="term" value="P:nurse cell apoptotic process"/>
    <property type="evidence" value="ECO:0007669"/>
    <property type="project" value="UniProtKB-ARBA"/>
</dbReference>
<feature type="region of interest" description="Disordered" evidence="9">
    <location>
        <begin position="144"/>
        <end position="188"/>
    </location>
</feature>
<dbReference type="GO" id="GO:0008270">
    <property type="term" value="F:zinc ion binding"/>
    <property type="evidence" value="ECO:0007669"/>
    <property type="project" value="UniProtKB-KW"/>
</dbReference>
<keyword evidence="12" id="KW-1185">Reference proteome</keyword>
<gene>
    <name evidence="11" type="ORF">QYM36_010135</name>
</gene>
<keyword evidence="6" id="KW-0524">Neurogenesis</keyword>
<dbReference type="Pfam" id="PF04500">
    <property type="entry name" value="FLYWCH"/>
    <property type="match status" value="1"/>
</dbReference>
<evidence type="ECO:0000256" key="7">
    <source>
        <dbReference type="ARBA" id="ARBA00023242"/>
    </source>
</evidence>
<dbReference type="SUPFAM" id="SSF54695">
    <property type="entry name" value="POZ domain"/>
    <property type="match status" value="1"/>
</dbReference>
<dbReference type="GO" id="GO:0006357">
    <property type="term" value="P:regulation of transcription by RNA polymerase II"/>
    <property type="evidence" value="ECO:0007669"/>
    <property type="project" value="TreeGrafter"/>
</dbReference>
<dbReference type="Proteomes" id="UP001187531">
    <property type="component" value="Unassembled WGS sequence"/>
</dbReference>
<organism evidence="11 12">
    <name type="scientific">Artemia franciscana</name>
    <name type="common">Brine shrimp</name>
    <name type="synonym">Artemia sanfranciscana</name>
    <dbReference type="NCBI Taxonomy" id="6661"/>
    <lineage>
        <taxon>Eukaryota</taxon>
        <taxon>Metazoa</taxon>
        <taxon>Ecdysozoa</taxon>
        <taxon>Arthropoda</taxon>
        <taxon>Crustacea</taxon>
        <taxon>Branchiopoda</taxon>
        <taxon>Anostraca</taxon>
        <taxon>Artemiidae</taxon>
        <taxon>Artemia</taxon>
    </lineage>
</organism>
<dbReference type="GO" id="GO:0007464">
    <property type="term" value="P:R3/R4 cell fate commitment"/>
    <property type="evidence" value="ECO:0007669"/>
    <property type="project" value="UniProtKB-ARBA"/>
</dbReference>
<evidence type="ECO:0000256" key="3">
    <source>
        <dbReference type="ARBA" id="ARBA00022771"/>
    </source>
</evidence>
<dbReference type="GO" id="GO:0005634">
    <property type="term" value="C:nucleus"/>
    <property type="evidence" value="ECO:0007669"/>
    <property type="project" value="UniProtKB-ARBA"/>
</dbReference>
<evidence type="ECO:0000256" key="8">
    <source>
        <dbReference type="ARBA" id="ARBA00037382"/>
    </source>
</evidence>
<dbReference type="SMART" id="SM00225">
    <property type="entry name" value="BTB"/>
    <property type="match status" value="1"/>
</dbReference>
<comment type="function">
    <text evidence="8">Putative transcription factor required for axon growth and guidance in the central and peripheral nervous systems. Repels CNS axons away from the midline by promoting the expression of the midline repellent sli and its receptor robo.</text>
</comment>
<dbReference type="PROSITE" id="PS50097">
    <property type="entry name" value="BTB"/>
    <property type="match status" value="1"/>
</dbReference>
<dbReference type="GO" id="GO:0035167">
    <property type="term" value="P:larval lymph gland hemopoiesis"/>
    <property type="evidence" value="ECO:0007669"/>
    <property type="project" value="UniProtKB-ARBA"/>
</dbReference>
<feature type="compositionally biased region" description="Basic and acidic residues" evidence="9">
    <location>
        <begin position="150"/>
        <end position="161"/>
    </location>
</feature>
<name>A0AA88HWD8_ARTSF</name>
<keyword evidence="3" id="KW-0863">Zinc-finger</keyword>
<dbReference type="GO" id="GO:0008406">
    <property type="term" value="P:gonad development"/>
    <property type="evidence" value="ECO:0007669"/>
    <property type="project" value="UniProtKB-ARBA"/>
</dbReference>
<accession>A0AA88HWD8</accession>
<proteinExistence type="predicted"/>
<comment type="caution">
    <text evidence="11">The sequence shown here is derived from an EMBL/GenBank/DDBJ whole genome shotgun (WGS) entry which is preliminary data.</text>
</comment>
<dbReference type="GO" id="GO:0048813">
    <property type="term" value="P:dendrite morphogenesis"/>
    <property type="evidence" value="ECO:0007669"/>
    <property type="project" value="UniProtKB-ARBA"/>
</dbReference>
<dbReference type="PANTHER" id="PTHR23110">
    <property type="entry name" value="BTB DOMAIN TRANSCRIPTION FACTOR"/>
    <property type="match status" value="1"/>
</dbReference>
<keyword evidence="5" id="KW-0862">Zinc</keyword>
<evidence type="ECO:0000256" key="9">
    <source>
        <dbReference type="SAM" id="MobiDB-lite"/>
    </source>
</evidence>
<dbReference type="GO" id="GO:0016199">
    <property type="term" value="P:axon midline choice point recognition"/>
    <property type="evidence" value="ECO:0007669"/>
    <property type="project" value="UniProtKB-ARBA"/>
</dbReference>
<dbReference type="GO" id="GO:0045467">
    <property type="term" value="P:R7 cell development"/>
    <property type="evidence" value="ECO:0007669"/>
    <property type="project" value="UniProtKB-ARBA"/>
</dbReference>
<reference evidence="11" key="1">
    <citation type="submission" date="2023-07" db="EMBL/GenBank/DDBJ databases">
        <title>Chromosome-level genome assembly of Artemia franciscana.</title>
        <authorList>
            <person name="Jo E."/>
        </authorList>
    </citation>
    <scope>NUCLEOTIDE SEQUENCE</scope>
    <source>
        <tissue evidence="11">Whole body</tissue>
    </source>
</reference>
<dbReference type="EMBL" id="JAVRJZ010000012">
    <property type="protein sequence ID" value="KAK2715417.1"/>
    <property type="molecule type" value="Genomic_DNA"/>
</dbReference>
<sequence>MEKFRLTWKDHLSMFQNVFRKLLQNEMYVDVTLSCQKKLIKCHKIVLSACSSYFESLLTSSDCPHPIILITNVAYDEMLDLINFMYYGEVTVEEHRLDSLLRTAEILEIKGLGCSTTEETPPKPKDRKTDYSETAKAAHNLFQGYETESDGEHHVRSDPANKKRKRRRPSTSFRNHESVDGTEDEGKDVMGASLVHTPRHRQRLDEPIPATILREGKLTCLEYEGMRYRVKSKYNGGKYWYCVYQGCFARIATDIQDRIVSIKGEHLHSTVYHRKSPRIYPKPRHYEEPFTSLKSEPLDDTQDLEKGLNNGVIFTIGDGEEMPIQSDAHEESS</sequence>
<dbReference type="CDD" id="cd18315">
    <property type="entry name" value="BTB_POZ_BAB-like"/>
    <property type="match status" value="1"/>
</dbReference>
<dbReference type="PANTHER" id="PTHR23110:SF111">
    <property type="entry name" value="LONGITUDINALS LACKING PROTEIN, ISOFORMS F_I_K_T"/>
    <property type="match status" value="1"/>
</dbReference>
<evidence type="ECO:0000256" key="5">
    <source>
        <dbReference type="ARBA" id="ARBA00022833"/>
    </source>
</evidence>
<dbReference type="Gene3D" id="2.20.25.240">
    <property type="match status" value="1"/>
</dbReference>
<evidence type="ECO:0000259" key="10">
    <source>
        <dbReference type="PROSITE" id="PS50097"/>
    </source>
</evidence>
<dbReference type="Gene3D" id="3.30.710.10">
    <property type="entry name" value="Potassium Channel Kv1.1, Chain A"/>
    <property type="match status" value="1"/>
</dbReference>
<dbReference type="GO" id="GO:0007526">
    <property type="term" value="P:larval somatic muscle development"/>
    <property type="evidence" value="ECO:0007669"/>
    <property type="project" value="UniProtKB-ARBA"/>
</dbReference>
<evidence type="ECO:0000256" key="4">
    <source>
        <dbReference type="ARBA" id="ARBA00022782"/>
    </source>
</evidence>
<keyword evidence="2" id="KW-0479">Metal-binding</keyword>
<evidence type="ECO:0000313" key="12">
    <source>
        <dbReference type="Proteomes" id="UP001187531"/>
    </source>
</evidence>
<dbReference type="AlphaFoldDB" id="A0AA88HWD8"/>
<dbReference type="EMBL" id="JAVRJZ010000012">
    <property type="protein sequence ID" value="KAK2715416.1"/>
    <property type="molecule type" value="Genomic_DNA"/>
</dbReference>
<feature type="domain" description="BTB" evidence="10">
    <location>
        <begin position="29"/>
        <end position="94"/>
    </location>
</feature>
<dbReference type="InterPro" id="IPR011333">
    <property type="entry name" value="SKP1/BTB/POZ_sf"/>
</dbReference>
<dbReference type="Pfam" id="PF00651">
    <property type="entry name" value="BTB"/>
    <property type="match status" value="1"/>
</dbReference>
<keyword evidence="7" id="KW-0539">Nucleus</keyword>
<dbReference type="InterPro" id="IPR000210">
    <property type="entry name" value="BTB/POZ_dom"/>
</dbReference>
<evidence type="ECO:0000313" key="11">
    <source>
        <dbReference type="EMBL" id="KAK2715416.1"/>
    </source>
</evidence>
<dbReference type="InterPro" id="IPR007588">
    <property type="entry name" value="Znf_FLYWCH"/>
</dbReference>
<evidence type="ECO:0000256" key="1">
    <source>
        <dbReference type="ARBA" id="ARBA00022473"/>
    </source>
</evidence>
<keyword evidence="4" id="KW-0221">Differentiation</keyword>
<evidence type="ECO:0000256" key="2">
    <source>
        <dbReference type="ARBA" id="ARBA00022723"/>
    </source>
</evidence>
<keyword evidence="1" id="KW-0217">Developmental protein</keyword>
<dbReference type="InterPro" id="IPR051095">
    <property type="entry name" value="Dros_DevTransReg"/>
</dbReference>
<protein>
    <recommendedName>
        <fullName evidence="10">BTB domain-containing protein</fullName>
    </recommendedName>
</protein>